<dbReference type="NCBIfam" id="TIGR01643">
    <property type="entry name" value="YD_repeat_2x"/>
    <property type="match status" value="4"/>
</dbReference>
<feature type="domain" description="DUF6531" evidence="3">
    <location>
        <begin position="37"/>
        <end position="94"/>
    </location>
</feature>
<dbReference type="NCBIfam" id="TIGR03696">
    <property type="entry name" value="Rhs_assc_core"/>
    <property type="match status" value="1"/>
</dbReference>
<keyword evidence="6" id="KW-1185">Reference proteome</keyword>
<dbReference type="InterPro" id="IPR045351">
    <property type="entry name" value="DUF6531"/>
</dbReference>
<dbReference type="InterPro" id="IPR006530">
    <property type="entry name" value="YD"/>
</dbReference>
<evidence type="ECO:0000313" key="5">
    <source>
        <dbReference type="EMBL" id="THD06238.1"/>
    </source>
</evidence>
<dbReference type="InterPro" id="IPR031325">
    <property type="entry name" value="RHS_repeat"/>
</dbReference>
<accession>A0A4S3KDD0</accession>
<feature type="region of interest" description="Disordered" evidence="2">
    <location>
        <begin position="1"/>
        <end position="41"/>
    </location>
</feature>
<feature type="compositionally biased region" description="Polar residues" evidence="2">
    <location>
        <begin position="1"/>
        <end position="13"/>
    </location>
</feature>
<dbReference type="Pfam" id="PF20148">
    <property type="entry name" value="DUF6531"/>
    <property type="match status" value="1"/>
</dbReference>
<feature type="domain" description="Teneurin-like YD-shell" evidence="4">
    <location>
        <begin position="620"/>
        <end position="769"/>
    </location>
</feature>
<comment type="caution">
    <text evidence="5">The sequence shown here is derived from an EMBL/GenBank/DDBJ whole genome shotgun (WGS) entry which is preliminary data.</text>
</comment>
<dbReference type="PANTHER" id="PTHR32305">
    <property type="match status" value="1"/>
</dbReference>
<dbReference type="EMBL" id="MWIO01000042">
    <property type="protein sequence ID" value="THD06238.1"/>
    <property type="molecule type" value="Genomic_DNA"/>
</dbReference>
<evidence type="ECO:0000313" key="6">
    <source>
        <dbReference type="Proteomes" id="UP000306317"/>
    </source>
</evidence>
<dbReference type="Pfam" id="PF05593">
    <property type="entry name" value="RHS_repeat"/>
    <property type="match status" value="2"/>
</dbReference>
<dbReference type="Gene3D" id="2.180.10.10">
    <property type="entry name" value="RHS repeat-associated core"/>
    <property type="match status" value="3"/>
</dbReference>
<gene>
    <name evidence="5" type="ORF">B1991_13975</name>
</gene>
<dbReference type="InterPro" id="IPR056823">
    <property type="entry name" value="TEN-like_YD-shell"/>
</dbReference>
<evidence type="ECO:0000256" key="2">
    <source>
        <dbReference type="SAM" id="MobiDB-lite"/>
    </source>
</evidence>
<dbReference type="Pfam" id="PF25023">
    <property type="entry name" value="TEN_YD-shell"/>
    <property type="match status" value="2"/>
</dbReference>
<dbReference type="InterPro" id="IPR022385">
    <property type="entry name" value="Rhs_assc_core"/>
</dbReference>
<protein>
    <submittedName>
        <fullName evidence="5">Sugar-binding protein</fullName>
    </submittedName>
</protein>
<reference evidence="5 6" key="1">
    <citation type="submission" date="2017-02" db="EMBL/GenBank/DDBJ databases">
        <title>Whole genome sequencing of Rhodanobacter lindaniclasticus DSM 17932.</title>
        <authorList>
            <person name="Kumar S."/>
            <person name="Patil P."/>
            <person name="Patil P.B."/>
        </authorList>
    </citation>
    <scope>NUCLEOTIDE SEQUENCE [LARGE SCALE GENOMIC DNA]</scope>
    <source>
        <strain evidence="5 6">DSM 17932</strain>
    </source>
</reference>
<evidence type="ECO:0000259" key="3">
    <source>
        <dbReference type="Pfam" id="PF20148"/>
    </source>
</evidence>
<organism evidence="5 6">
    <name type="scientific">Rhodanobacter lindaniclasticus</name>
    <dbReference type="NCBI Taxonomy" id="75310"/>
    <lineage>
        <taxon>Bacteria</taxon>
        <taxon>Pseudomonadati</taxon>
        <taxon>Pseudomonadota</taxon>
        <taxon>Gammaproteobacteria</taxon>
        <taxon>Lysobacterales</taxon>
        <taxon>Rhodanobacteraceae</taxon>
        <taxon>Rhodanobacter</taxon>
    </lineage>
</organism>
<feature type="domain" description="Teneurin-like YD-shell" evidence="4">
    <location>
        <begin position="927"/>
        <end position="1177"/>
    </location>
</feature>
<evidence type="ECO:0000256" key="1">
    <source>
        <dbReference type="ARBA" id="ARBA00022737"/>
    </source>
</evidence>
<name>A0A4S3KDD0_9GAMM</name>
<feature type="compositionally biased region" description="Polar residues" evidence="2">
    <location>
        <begin position="28"/>
        <end position="41"/>
    </location>
</feature>
<sequence length="1324" mass="138988">MHVSVNTQSTANQKHSKNPRSDCDDGDGTTSAATSTDPIDLSTGSKIEKVTDFALPGEMGLTFERYYNSKFTCVGGSCVGSIGTWTTNLDYALHNTKCAASGGGGTPLLVANGVSQPIPCPPVTYTRPDGSVLSFASTFPFTGGPNGFVPVPGPFNGAGTATLTNNHNGTFTVHDEDAQTLTFNNDGQLLSITDPSGIGWTFTHPNSTSTVVTHTNGRSFTVALAGGSYGSYGTARQINVTDPAGNVYVYHATAGMYDSYTSPIARIGVIQSETLPGSPTTHIAYQYLPDNPTAHAYAQLSEVDYNGVAHDLTTYDSAWRANMSRMADGTQKTTIVYGATSTGPTATVTNPLGHVAVYQFDNSHLLLSVTGNAATHCAASFAHNTYDANGNLASSADNNGNTTTYVYAASGLLQKKVEAAGTSVQRTTDLTWDTTPGMDRPLSIKVEGLVETDFTYDSHNRLASQKVKNLTATGTANQTLTTSYAYTYYANGTLHTQSVTHPSPSGGDKDTYTYDAYGNVATAADGLGHVTTYSNYNALGLPGQVSGPNGDVTNYNYDARGRIASIVRHPNGVAATWSTTYDGFGLLATTTAPDGATVNVSRNATMQVTSITRNDKDGTSTESFSYDANGDVTTHTLARGSDIGIKTTATYDALGRLYQQHGMHGQLLTYAYDTNDNVVSVTDALGHVTAWQYDALDRITRSTDANGGITKYTYDLADDVATVTDPRGLVTAYAYDGLGLLWGQSSPDTGTTTLAYDAYGRRSSMTRANGATTTYGYDALGRPTSLGAGGQTQTFSYDSCTHGIGRLCAASDTTGATSYAYTPEGWISARSFSIGGTSYALGYGYDNHAHLASVTYPDGNQAHYTYTHGVVSAVTLTVGGASVNGATAITYRPGDLAMAGWTSSNGLVNTLGHDSDGRLTSIGVPGIQSLSFGYDAANRLTHLTNGIDGSMTETVGYDAVSQLTSLTSTADNETYHYDADGNRLTSVVNGASITYTPAATSNRLVSVNSTAYGFDAQGNTTTKNSVTTYQYNPFNRLSQSGGATNYINPEGQRLRKAGGATGTTYFAPDANGALLAENDNGSWVDYVYLNGRLIGRLSGGQVQAIHTDQVGRPEVVTDAAHAVIWRARNMPFDRSVTQGSIMLNLGFPGQYYDAETGLWHNGYRDYGPTMGRYVESDPIGLGGGLNTYAYVKNNPLTHADPHGLEGVGSWNNGGNPTIFETGNILGCNMDQHFYRNGMAAMGMVTGFAIGTTAVVSLMSTPETMGESDVAGGKIIEWLIMESPEPYATASIVGGSRGAAAGAIAGGLGGAVLDGSSDGKTCKCH</sequence>
<keyword evidence="1" id="KW-0677">Repeat</keyword>
<dbReference type="Proteomes" id="UP000306317">
    <property type="component" value="Unassembled WGS sequence"/>
</dbReference>
<proteinExistence type="predicted"/>
<dbReference type="PANTHER" id="PTHR32305:SF15">
    <property type="entry name" value="PROTEIN RHSA-RELATED"/>
    <property type="match status" value="1"/>
</dbReference>
<dbReference type="InterPro" id="IPR050708">
    <property type="entry name" value="T6SS_VgrG/RHS"/>
</dbReference>
<evidence type="ECO:0000259" key="4">
    <source>
        <dbReference type="Pfam" id="PF25023"/>
    </source>
</evidence>